<accession>E0RSS4</accession>
<evidence type="ECO:0000259" key="6">
    <source>
        <dbReference type="Pfam" id="PF01509"/>
    </source>
</evidence>
<evidence type="ECO:0000256" key="4">
    <source>
        <dbReference type="ARBA" id="ARBA00023235"/>
    </source>
</evidence>
<name>E0RSS4_WINT6</name>
<feature type="domain" description="Pseudouridine synthase II N-terminal" evidence="6">
    <location>
        <begin position="23"/>
        <end position="169"/>
    </location>
</feature>
<dbReference type="Pfam" id="PF01509">
    <property type="entry name" value="TruB_N"/>
    <property type="match status" value="1"/>
</dbReference>
<evidence type="ECO:0000256" key="3">
    <source>
        <dbReference type="ARBA" id="ARBA00022694"/>
    </source>
</evidence>
<comment type="catalytic activity">
    <reaction evidence="1 5">
        <text>uridine(55) in tRNA = pseudouridine(55) in tRNA</text>
        <dbReference type="Rhea" id="RHEA:42532"/>
        <dbReference type="Rhea" id="RHEA-COMP:10101"/>
        <dbReference type="Rhea" id="RHEA-COMP:10102"/>
        <dbReference type="ChEBI" id="CHEBI:65314"/>
        <dbReference type="ChEBI" id="CHEBI:65315"/>
        <dbReference type="EC" id="5.4.99.25"/>
    </reaction>
</comment>
<dbReference type="RefSeq" id="WP_013313902.1">
    <property type="nucleotide sequence ID" value="NC_014484.1"/>
</dbReference>
<comment type="similarity">
    <text evidence="2 5">Belongs to the pseudouridine synthase TruB family. Type 1 subfamily.</text>
</comment>
<dbReference type="EMBL" id="CP001698">
    <property type="protein sequence ID" value="ADN02061.1"/>
    <property type="molecule type" value="Genomic_DNA"/>
</dbReference>
<reference evidence="8 9" key="2">
    <citation type="journal article" date="2010" name="J. Bacteriol.">
        <title>Genome sequence of the polysaccharide-degrading, thermophilic anaerobe Spirochaeta thermophila DSM 6192.</title>
        <authorList>
            <person name="Angelov A."/>
            <person name="Liebl S."/>
            <person name="Ballschmiter M."/>
            <person name="Bomeke M."/>
            <person name="Lehmann R."/>
            <person name="Liesegang H."/>
            <person name="Daniel R."/>
            <person name="Liebl W."/>
        </authorList>
    </citation>
    <scope>NUCLEOTIDE SEQUENCE [LARGE SCALE GENOMIC DNA]</scope>
    <source>
        <strain evidence="9">ATCC 49972 / DSM 6192 / RI 19.B1</strain>
    </source>
</reference>
<gene>
    <name evidence="5" type="primary">truB</name>
    <name evidence="8" type="ordered locus">STHERM_c11160</name>
</gene>
<dbReference type="GO" id="GO:0031119">
    <property type="term" value="P:tRNA pseudouridine synthesis"/>
    <property type="evidence" value="ECO:0007669"/>
    <property type="project" value="UniProtKB-UniRule"/>
</dbReference>
<dbReference type="EC" id="5.4.99.25" evidence="5"/>
<dbReference type="AlphaFoldDB" id="E0RSS4"/>
<dbReference type="GO" id="GO:1990481">
    <property type="term" value="P:mRNA pseudouridine synthesis"/>
    <property type="evidence" value="ECO:0007669"/>
    <property type="project" value="TreeGrafter"/>
</dbReference>
<evidence type="ECO:0000256" key="5">
    <source>
        <dbReference type="HAMAP-Rule" id="MF_01080"/>
    </source>
</evidence>
<dbReference type="KEGG" id="sta:STHERM_c11160"/>
<evidence type="ECO:0000256" key="2">
    <source>
        <dbReference type="ARBA" id="ARBA00005642"/>
    </source>
</evidence>
<dbReference type="InterPro" id="IPR014780">
    <property type="entry name" value="tRNA_psdUridine_synth_TruB"/>
</dbReference>
<evidence type="ECO:0000256" key="1">
    <source>
        <dbReference type="ARBA" id="ARBA00000385"/>
    </source>
</evidence>
<dbReference type="NCBIfam" id="TIGR00431">
    <property type="entry name" value="TruB"/>
    <property type="match status" value="1"/>
</dbReference>
<dbReference type="eggNOG" id="COG0130">
    <property type="taxonomic scope" value="Bacteria"/>
</dbReference>
<dbReference type="CDD" id="cd02573">
    <property type="entry name" value="PseudoU_synth_EcTruB"/>
    <property type="match status" value="1"/>
</dbReference>
<dbReference type="HOGENOM" id="CLU_032087_0_0_12"/>
<evidence type="ECO:0000313" key="8">
    <source>
        <dbReference type="EMBL" id="ADN02061.1"/>
    </source>
</evidence>
<dbReference type="InterPro" id="IPR032819">
    <property type="entry name" value="TruB_C"/>
</dbReference>
<feature type="active site" description="Nucleophile" evidence="5">
    <location>
        <position position="38"/>
    </location>
</feature>
<dbReference type="Pfam" id="PF16198">
    <property type="entry name" value="TruB_C_2"/>
    <property type="match status" value="1"/>
</dbReference>
<keyword evidence="4 5" id="KW-0413">Isomerase</keyword>
<dbReference type="HAMAP" id="MF_01080">
    <property type="entry name" value="TruB_bact"/>
    <property type="match status" value="1"/>
</dbReference>
<evidence type="ECO:0000313" key="9">
    <source>
        <dbReference type="Proteomes" id="UP000001296"/>
    </source>
</evidence>
<dbReference type="PANTHER" id="PTHR13767:SF2">
    <property type="entry name" value="PSEUDOURIDYLATE SYNTHASE TRUB1"/>
    <property type="match status" value="1"/>
</dbReference>
<dbReference type="GO" id="GO:0003723">
    <property type="term" value="F:RNA binding"/>
    <property type="evidence" value="ECO:0007669"/>
    <property type="project" value="InterPro"/>
</dbReference>
<dbReference type="PANTHER" id="PTHR13767">
    <property type="entry name" value="TRNA-PSEUDOURIDINE SYNTHASE"/>
    <property type="match status" value="1"/>
</dbReference>
<organism evidence="8 9">
    <name type="scientific">Winmispira thermophila (strain ATCC 49972 / DSM 6192 / RI 19.B1)</name>
    <name type="common">Spirochaeta thermophila</name>
    <dbReference type="NCBI Taxonomy" id="665571"/>
    <lineage>
        <taxon>Bacteria</taxon>
        <taxon>Pseudomonadati</taxon>
        <taxon>Spirochaetota</taxon>
        <taxon>Spirochaetia</taxon>
        <taxon>Winmispirales</taxon>
        <taxon>Winmispiraceae</taxon>
        <taxon>Winmispira</taxon>
    </lineage>
</organism>
<reference key="1">
    <citation type="submission" date="2009-08" db="EMBL/GenBank/DDBJ databases">
        <title>The genome sequence of Spirochaeta thermophila DSM6192.</title>
        <authorList>
            <person name="Angelov A."/>
            <person name="Mientus M."/>
            <person name="Wittenberg S."/>
            <person name="Lehmann R."/>
            <person name="Liesegang H."/>
            <person name="Daniel R."/>
            <person name="Liebl W."/>
        </authorList>
    </citation>
    <scope>NUCLEOTIDE SEQUENCE</scope>
    <source>
        <strain>DSM 6192</strain>
    </source>
</reference>
<dbReference type="SUPFAM" id="SSF55120">
    <property type="entry name" value="Pseudouridine synthase"/>
    <property type="match status" value="1"/>
</dbReference>
<dbReference type="Gene3D" id="3.30.2350.10">
    <property type="entry name" value="Pseudouridine synthase"/>
    <property type="match status" value="1"/>
</dbReference>
<dbReference type="InterPro" id="IPR002501">
    <property type="entry name" value="PsdUridine_synth_N"/>
</dbReference>
<protein>
    <recommendedName>
        <fullName evidence="5">tRNA pseudouridine synthase B</fullName>
        <ecNumber evidence="5">5.4.99.25</ecNumber>
    </recommendedName>
    <alternativeName>
        <fullName evidence="5">tRNA pseudouridine(55) synthase</fullName>
        <shortName evidence="5">Psi55 synthase</shortName>
    </alternativeName>
    <alternativeName>
        <fullName evidence="5">tRNA pseudouridylate synthase</fullName>
    </alternativeName>
    <alternativeName>
        <fullName evidence="5">tRNA-uridine isomerase</fullName>
    </alternativeName>
</protein>
<dbReference type="InterPro" id="IPR020103">
    <property type="entry name" value="PsdUridine_synth_cat_dom_sf"/>
</dbReference>
<dbReference type="GO" id="GO:0160148">
    <property type="term" value="F:tRNA pseudouridine(55) synthase activity"/>
    <property type="evidence" value="ECO:0007669"/>
    <property type="project" value="UniProtKB-EC"/>
</dbReference>
<comment type="function">
    <text evidence="5">Responsible for synthesis of pseudouridine from uracil-55 in the psi GC loop of transfer RNAs.</text>
</comment>
<proteinExistence type="inferred from homology"/>
<evidence type="ECO:0000259" key="7">
    <source>
        <dbReference type="Pfam" id="PF16198"/>
    </source>
</evidence>
<keyword evidence="3 5" id="KW-0819">tRNA processing</keyword>
<dbReference type="PaxDb" id="665571-STHERM_c11160"/>
<sequence length="288" mass="31922">MNGILLCHKPPGIRSFEVVERVRRRLGGVRTGHTGTLDRFAQGLLILLTGRCTRLTPIFHSLSKEYEAVIEFGKETDTLDPEGRIIQVGPVPEEKALRETLGRFLGTYEQIPPAYSALRVGGRRAHDLARRGEEPDLAPRRVEIYALSLLEWRPPYATVRVSCSGGTYIRALARDIGSSLGTCAYVTELKRTAIGPIPSDGAVHPDKVTGEDVLTPEAFLNAYPETAPPLTVKPSHERGIAHGIPLSDHMWDTPPEAQGYYTVVTRDGRVLAFIEKAEERYRYICVLP</sequence>
<dbReference type="Proteomes" id="UP000001296">
    <property type="component" value="Chromosome"/>
</dbReference>
<feature type="domain" description="tRNA pseudouridylate synthase B C-terminal" evidence="7">
    <location>
        <begin position="170"/>
        <end position="208"/>
    </location>
</feature>